<evidence type="ECO:0000256" key="1">
    <source>
        <dbReference type="SAM" id="Phobius"/>
    </source>
</evidence>
<keyword evidence="1" id="KW-0472">Membrane</keyword>
<feature type="transmembrane region" description="Helical" evidence="1">
    <location>
        <begin position="32"/>
        <end position="50"/>
    </location>
</feature>
<reference evidence="2 3" key="1">
    <citation type="submission" date="2020-06" db="EMBL/GenBank/DDBJ databases">
        <title>Genome mining for natural products.</title>
        <authorList>
            <person name="Zhang B."/>
            <person name="Shi J."/>
            <person name="Ge H."/>
        </authorList>
    </citation>
    <scope>NUCLEOTIDE SEQUENCE [LARGE SCALE GENOMIC DNA]</scope>
    <source>
        <strain evidence="2 3">NA02069</strain>
    </source>
</reference>
<dbReference type="Proteomes" id="UP000509418">
    <property type="component" value="Chromosome"/>
</dbReference>
<dbReference type="RefSeq" id="WP_176578165.1">
    <property type="nucleotide sequence ID" value="NZ_CBDRGH010000061.1"/>
</dbReference>
<protein>
    <submittedName>
        <fullName evidence="2">Uncharacterized protein</fullName>
    </submittedName>
</protein>
<dbReference type="EMBL" id="CP056041">
    <property type="protein sequence ID" value="QKZ23415.1"/>
    <property type="molecule type" value="Genomic_DNA"/>
</dbReference>
<proteinExistence type="predicted"/>
<dbReference type="AlphaFoldDB" id="A0A7H8TJ27"/>
<sequence>MSRFSRPLHLAYSAILIWLAYCAVQSARNDAIWACALFVVATALGIVAFIREGRLEDALRREVVRAEQDAAARCEANSLGPGRPARDMWEALTTSTVLPPEQAADLIWRHYPAIRGACRRHDRG</sequence>
<keyword evidence="1" id="KW-0812">Transmembrane</keyword>
<keyword evidence="1" id="KW-1133">Transmembrane helix</keyword>
<keyword evidence="3" id="KW-1185">Reference proteome</keyword>
<evidence type="ECO:0000313" key="2">
    <source>
        <dbReference type="EMBL" id="QKZ23415.1"/>
    </source>
</evidence>
<gene>
    <name evidence="2" type="ORF">HUT05_42285</name>
</gene>
<evidence type="ECO:0000313" key="3">
    <source>
        <dbReference type="Proteomes" id="UP000509418"/>
    </source>
</evidence>
<organism evidence="2 3">
    <name type="scientific">Streptomyces chartreusis</name>
    <dbReference type="NCBI Taxonomy" id="1969"/>
    <lineage>
        <taxon>Bacteria</taxon>
        <taxon>Bacillati</taxon>
        <taxon>Actinomycetota</taxon>
        <taxon>Actinomycetes</taxon>
        <taxon>Kitasatosporales</taxon>
        <taxon>Streptomycetaceae</taxon>
        <taxon>Streptomyces</taxon>
    </lineage>
</organism>
<name>A0A7H8TJ27_STRCX</name>
<accession>A0A7H8TJ27</accession>